<evidence type="ECO:0000256" key="1">
    <source>
        <dbReference type="SAM" id="MobiDB-lite"/>
    </source>
</evidence>
<evidence type="ECO:0008006" key="4">
    <source>
        <dbReference type="Google" id="ProtNLM"/>
    </source>
</evidence>
<accession>A0ABQ7H1L2</accession>
<evidence type="ECO:0000313" key="2">
    <source>
        <dbReference type="EMBL" id="KAF5840747.1"/>
    </source>
</evidence>
<dbReference type="Proteomes" id="UP000815325">
    <property type="component" value="Unassembled WGS sequence"/>
</dbReference>
<dbReference type="SUPFAM" id="SSF52540">
    <property type="entry name" value="P-loop containing nucleoside triphosphate hydrolases"/>
    <property type="match status" value="1"/>
</dbReference>
<organism evidence="2 3">
    <name type="scientific">Dunaliella salina</name>
    <name type="common">Green alga</name>
    <name type="synonym">Protococcus salinus</name>
    <dbReference type="NCBI Taxonomy" id="3046"/>
    <lineage>
        <taxon>Eukaryota</taxon>
        <taxon>Viridiplantae</taxon>
        <taxon>Chlorophyta</taxon>
        <taxon>core chlorophytes</taxon>
        <taxon>Chlorophyceae</taxon>
        <taxon>CS clade</taxon>
        <taxon>Chlamydomonadales</taxon>
        <taxon>Dunaliellaceae</taxon>
        <taxon>Dunaliella</taxon>
    </lineage>
</organism>
<gene>
    <name evidence="2" type="ORF">DUNSADRAFT_15605</name>
</gene>
<reference evidence="2" key="1">
    <citation type="submission" date="2017-08" db="EMBL/GenBank/DDBJ databases">
        <authorList>
            <person name="Polle J.E."/>
            <person name="Barry K."/>
            <person name="Cushman J."/>
            <person name="Schmutz J."/>
            <person name="Tran D."/>
            <person name="Hathwaick L.T."/>
            <person name="Yim W.C."/>
            <person name="Jenkins J."/>
            <person name="Mckie-Krisberg Z.M."/>
            <person name="Prochnik S."/>
            <person name="Lindquist E."/>
            <person name="Dockter R.B."/>
            <person name="Adam C."/>
            <person name="Molina H."/>
            <person name="Bunkerborg J."/>
            <person name="Jin E."/>
            <person name="Buchheim M."/>
            <person name="Magnuson J."/>
        </authorList>
    </citation>
    <scope>NUCLEOTIDE SEQUENCE</scope>
    <source>
        <strain evidence="2">CCAP 19/18</strain>
    </source>
</reference>
<evidence type="ECO:0000313" key="3">
    <source>
        <dbReference type="Proteomes" id="UP000815325"/>
    </source>
</evidence>
<dbReference type="Pfam" id="PF13671">
    <property type="entry name" value="AAA_33"/>
    <property type="match status" value="1"/>
</dbReference>
<dbReference type="InterPro" id="IPR027417">
    <property type="entry name" value="P-loop_NTPase"/>
</dbReference>
<comment type="caution">
    <text evidence="2">The sequence shown here is derived from an EMBL/GenBank/DDBJ whole genome shotgun (WGS) entry which is preliminary data.</text>
</comment>
<name>A0ABQ7H1L2_DUNSA</name>
<dbReference type="EMBL" id="MU069504">
    <property type="protein sequence ID" value="KAF5840747.1"/>
    <property type="molecule type" value="Genomic_DNA"/>
</dbReference>
<sequence length="219" mass="24901">MMHTLNGINHQFLLISRGALSRHQRCAPALRAQLFEREVHKQVFCLGGPSGAGKSHQRKNSPVLRNFPCVDIADCYGAGAKNHVEAADMVFARAEDLLEQGHKQIVMEAFFSELQRERAKIWAAEAGVQIRWIWCHAPRKVCEERVLAAADLDGPERFGARLQIVRSIPEHYFLARPDESPSAEDLWQVADSEGLKRHDEKTRKKLKQNRNFRWGADQG</sequence>
<dbReference type="Gene3D" id="3.40.50.300">
    <property type="entry name" value="P-loop containing nucleotide triphosphate hydrolases"/>
    <property type="match status" value="1"/>
</dbReference>
<protein>
    <recommendedName>
        <fullName evidence="4">UDP-N-acetylglucosamine kinase</fullName>
    </recommendedName>
</protein>
<keyword evidence="3" id="KW-1185">Reference proteome</keyword>
<feature type="region of interest" description="Disordered" evidence="1">
    <location>
        <begin position="198"/>
        <end position="219"/>
    </location>
</feature>
<proteinExistence type="predicted"/>